<feature type="chain" id="PRO_5040140180" description="Secreted protein" evidence="1">
    <location>
        <begin position="23"/>
        <end position="88"/>
    </location>
</feature>
<gene>
    <name evidence="2" type="ORF">GQ43DRAFT_122725</name>
</gene>
<dbReference type="AlphaFoldDB" id="A0A9P4JMN4"/>
<dbReference type="EMBL" id="ML994085">
    <property type="protein sequence ID" value="KAF2199273.1"/>
    <property type="molecule type" value="Genomic_DNA"/>
</dbReference>
<proteinExistence type="predicted"/>
<dbReference type="Proteomes" id="UP000799536">
    <property type="component" value="Unassembled WGS sequence"/>
</dbReference>
<name>A0A9P4JMN4_9PLEO</name>
<keyword evidence="1" id="KW-0732">Signal</keyword>
<evidence type="ECO:0000313" key="3">
    <source>
        <dbReference type="Proteomes" id="UP000799536"/>
    </source>
</evidence>
<accession>A0A9P4JMN4</accession>
<evidence type="ECO:0008006" key="4">
    <source>
        <dbReference type="Google" id="ProtNLM"/>
    </source>
</evidence>
<evidence type="ECO:0000313" key="2">
    <source>
        <dbReference type="EMBL" id="KAF2199273.1"/>
    </source>
</evidence>
<evidence type="ECO:0000256" key="1">
    <source>
        <dbReference type="SAM" id="SignalP"/>
    </source>
</evidence>
<feature type="signal peptide" evidence="1">
    <location>
        <begin position="1"/>
        <end position="22"/>
    </location>
</feature>
<sequence length="88" mass="10089">MVGCCSPTLQLCLMPLWPCVRSMVLLDSTPAETPWNFQDPKYSQDPPMQYTLTLIDSRSSTCNYKTLTQHLHSLVCLVWFSKTAKARY</sequence>
<protein>
    <recommendedName>
        <fullName evidence="4">Secreted protein</fullName>
    </recommendedName>
</protein>
<comment type="caution">
    <text evidence="2">The sequence shown here is derived from an EMBL/GenBank/DDBJ whole genome shotgun (WGS) entry which is preliminary data.</text>
</comment>
<reference evidence="2" key="1">
    <citation type="journal article" date="2020" name="Stud. Mycol.">
        <title>101 Dothideomycetes genomes: a test case for predicting lifestyles and emergence of pathogens.</title>
        <authorList>
            <person name="Haridas S."/>
            <person name="Albert R."/>
            <person name="Binder M."/>
            <person name="Bloem J."/>
            <person name="Labutti K."/>
            <person name="Salamov A."/>
            <person name="Andreopoulos B."/>
            <person name="Baker S."/>
            <person name="Barry K."/>
            <person name="Bills G."/>
            <person name="Bluhm B."/>
            <person name="Cannon C."/>
            <person name="Castanera R."/>
            <person name="Culley D."/>
            <person name="Daum C."/>
            <person name="Ezra D."/>
            <person name="Gonzalez J."/>
            <person name="Henrissat B."/>
            <person name="Kuo A."/>
            <person name="Liang C."/>
            <person name="Lipzen A."/>
            <person name="Lutzoni F."/>
            <person name="Magnuson J."/>
            <person name="Mondo S."/>
            <person name="Nolan M."/>
            <person name="Ohm R."/>
            <person name="Pangilinan J."/>
            <person name="Park H.-J."/>
            <person name="Ramirez L."/>
            <person name="Alfaro M."/>
            <person name="Sun H."/>
            <person name="Tritt A."/>
            <person name="Yoshinaga Y."/>
            <person name="Zwiers L.-H."/>
            <person name="Turgeon B."/>
            <person name="Goodwin S."/>
            <person name="Spatafora J."/>
            <person name="Crous P."/>
            <person name="Grigoriev I."/>
        </authorList>
    </citation>
    <scope>NUCLEOTIDE SEQUENCE</scope>
    <source>
        <strain evidence="2">ATCC 74209</strain>
    </source>
</reference>
<organism evidence="2 3">
    <name type="scientific">Delitschia confertaspora ATCC 74209</name>
    <dbReference type="NCBI Taxonomy" id="1513339"/>
    <lineage>
        <taxon>Eukaryota</taxon>
        <taxon>Fungi</taxon>
        <taxon>Dikarya</taxon>
        <taxon>Ascomycota</taxon>
        <taxon>Pezizomycotina</taxon>
        <taxon>Dothideomycetes</taxon>
        <taxon>Pleosporomycetidae</taxon>
        <taxon>Pleosporales</taxon>
        <taxon>Delitschiaceae</taxon>
        <taxon>Delitschia</taxon>
    </lineage>
</organism>
<keyword evidence="3" id="KW-1185">Reference proteome</keyword>